<feature type="compositionally biased region" description="Polar residues" evidence="1">
    <location>
        <begin position="111"/>
        <end position="123"/>
    </location>
</feature>
<gene>
    <name evidence="2" type="ORF">ACFFNX_31055</name>
</gene>
<dbReference type="RefSeq" id="WP_378209431.1">
    <property type="nucleotide sequence ID" value="NZ_JBHLZP010000294.1"/>
</dbReference>
<sequence length="142" mass="15536">MDRRRKWTSALVPTVMARRLWARFEVLPFRYGMTLLVGAIAVIGLLVAGLTLGGGSHGHAAAHARPSHRRAEAAPPEPTWGAYVPPRRPKPTPVPARPLVTSAPTPPRATHTPSRSSPTTACPTSLKRWPWAWEVCRRKSDG</sequence>
<reference evidence="2 3" key="1">
    <citation type="submission" date="2024-09" db="EMBL/GenBank/DDBJ databases">
        <authorList>
            <person name="Sun Q."/>
            <person name="Mori K."/>
        </authorList>
    </citation>
    <scope>NUCLEOTIDE SEQUENCE [LARGE SCALE GENOMIC DNA]</scope>
    <source>
        <strain evidence="2 3">TBRC 0563</strain>
    </source>
</reference>
<dbReference type="EMBL" id="JBHLZP010000294">
    <property type="protein sequence ID" value="MFB9836622.1"/>
    <property type="molecule type" value="Genomic_DNA"/>
</dbReference>
<organism evidence="2 3">
    <name type="scientific">Actinoallomurus acaciae</name>
    <dbReference type="NCBI Taxonomy" id="502577"/>
    <lineage>
        <taxon>Bacteria</taxon>
        <taxon>Bacillati</taxon>
        <taxon>Actinomycetota</taxon>
        <taxon>Actinomycetes</taxon>
        <taxon>Streptosporangiales</taxon>
        <taxon>Thermomonosporaceae</taxon>
        <taxon>Actinoallomurus</taxon>
    </lineage>
</organism>
<accession>A0ABV5YNK6</accession>
<evidence type="ECO:0000313" key="3">
    <source>
        <dbReference type="Proteomes" id="UP001589627"/>
    </source>
</evidence>
<feature type="region of interest" description="Disordered" evidence="1">
    <location>
        <begin position="55"/>
        <end position="124"/>
    </location>
</feature>
<comment type="caution">
    <text evidence="2">The sequence shown here is derived from an EMBL/GenBank/DDBJ whole genome shotgun (WGS) entry which is preliminary data.</text>
</comment>
<evidence type="ECO:0000313" key="2">
    <source>
        <dbReference type="EMBL" id="MFB9836622.1"/>
    </source>
</evidence>
<dbReference type="Proteomes" id="UP001589627">
    <property type="component" value="Unassembled WGS sequence"/>
</dbReference>
<proteinExistence type="predicted"/>
<evidence type="ECO:0000256" key="1">
    <source>
        <dbReference type="SAM" id="MobiDB-lite"/>
    </source>
</evidence>
<keyword evidence="3" id="KW-1185">Reference proteome</keyword>
<protein>
    <submittedName>
        <fullName evidence="2">Uncharacterized protein</fullName>
    </submittedName>
</protein>
<name>A0ABV5YNK6_9ACTN</name>